<dbReference type="EMBL" id="FNRQ01000011">
    <property type="protein sequence ID" value="SEB23418.1"/>
    <property type="molecule type" value="Genomic_DNA"/>
</dbReference>
<accession>A0A1H4HQT5</accession>
<keyword evidence="11" id="KW-1185">Reference proteome</keyword>
<evidence type="ECO:0000313" key="10">
    <source>
        <dbReference type="EMBL" id="SEB23418.1"/>
    </source>
</evidence>
<sequence>MDDAAAHSPPASKMVHQFFDPSVSVPADGPSAFHFFFVLPLSHADRLVNHYHPKLVNQSIIRPSWTGHGRVLSAQSVSRSEVVKMSFRWYGESDPVTLQYIRQIPGMTDIVSAIYDEPVGEVWPAHKIAALKSTIEQAGLRFEVVESVPVHESIKLGKPGRDRLIGNYQQTIRNLAAAGIKVICYNFMPVFDWTRTELSKTLEDGSTCLAFSTKEIEEIDPDEGIALPGWDSSYQPDQLKALLAEYREVDENRLWQHLEYFLKAIIPVAEECGVKMAIHPDDPPRPIFGLPRIVKNRDDLARIVRIVDSPANGLTLCSGSLGAGPQNNVEALVREFGGMGRIHFAHIRNVKITPEGDFEESAHLSSCGSLDIAAIVKAYHDTGFTGYFRPDHGRMIWGETGKPGYGLYDRALGAVYINGLWEAMDKLS</sequence>
<evidence type="ECO:0000256" key="6">
    <source>
        <dbReference type="ARBA" id="ARBA00023004"/>
    </source>
</evidence>
<dbReference type="GO" id="GO:0008927">
    <property type="term" value="F:mannonate dehydratase activity"/>
    <property type="evidence" value="ECO:0007669"/>
    <property type="project" value="UniProtKB-UniRule"/>
</dbReference>
<comment type="pathway">
    <text evidence="3 9">Carbohydrate metabolism; pentose and glucuronate interconversion.</text>
</comment>
<dbReference type="NCBIfam" id="NF003027">
    <property type="entry name" value="PRK03906.1"/>
    <property type="match status" value="2"/>
</dbReference>
<dbReference type="Pfam" id="PF03786">
    <property type="entry name" value="UxuA"/>
    <property type="match status" value="1"/>
</dbReference>
<comment type="function">
    <text evidence="2 9">Catalyzes the dehydration of D-mannonate.</text>
</comment>
<dbReference type="STRING" id="83784.SAMN05192564_111123"/>
<protein>
    <recommendedName>
        <fullName evidence="5 9">Mannonate dehydratase</fullName>
        <ecNumber evidence="5 9">4.2.1.8</ecNumber>
    </recommendedName>
    <alternativeName>
        <fullName evidence="9">D-mannonate hydro-lyase</fullName>
    </alternativeName>
</protein>
<evidence type="ECO:0000256" key="8">
    <source>
        <dbReference type="ARBA" id="ARBA00023239"/>
    </source>
</evidence>
<dbReference type="UniPathway" id="UPA00246"/>
<dbReference type="Gene3D" id="3.20.20.150">
    <property type="entry name" value="Divalent-metal-dependent TIM barrel enzymes"/>
    <property type="match status" value="1"/>
</dbReference>
<dbReference type="EC" id="4.2.1.8" evidence="5 9"/>
<name>A0A1H4HQT5_9BURK</name>
<dbReference type="GO" id="GO:0030145">
    <property type="term" value="F:manganese ion binding"/>
    <property type="evidence" value="ECO:0007669"/>
    <property type="project" value="TreeGrafter"/>
</dbReference>
<dbReference type="InterPro" id="IPR004628">
    <property type="entry name" value="Man_deHydtase"/>
</dbReference>
<dbReference type="HAMAP" id="MF_00106">
    <property type="entry name" value="UxuA"/>
    <property type="match status" value="1"/>
</dbReference>
<evidence type="ECO:0000256" key="2">
    <source>
        <dbReference type="ARBA" id="ARBA00002713"/>
    </source>
</evidence>
<organism evidence="10 11">
    <name type="scientific">Paraburkholderia sartisoli</name>
    <dbReference type="NCBI Taxonomy" id="83784"/>
    <lineage>
        <taxon>Bacteria</taxon>
        <taxon>Pseudomonadati</taxon>
        <taxon>Pseudomonadota</taxon>
        <taxon>Betaproteobacteria</taxon>
        <taxon>Burkholderiales</taxon>
        <taxon>Burkholderiaceae</taxon>
        <taxon>Paraburkholderia</taxon>
    </lineage>
</organism>
<proteinExistence type="inferred from homology"/>
<keyword evidence="6 9" id="KW-0408">Iron</keyword>
<gene>
    <name evidence="9" type="primary">uxuA</name>
    <name evidence="10" type="ORF">SAMN05192564_111123</name>
</gene>
<keyword evidence="7 9" id="KW-0464">Manganese</keyword>
<dbReference type="InterPro" id="IPR036237">
    <property type="entry name" value="Xyl_isomerase-like_sf"/>
</dbReference>
<dbReference type="PANTHER" id="PTHR30387:SF2">
    <property type="entry name" value="MANNONATE DEHYDRATASE"/>
    <property type="match status" value="1"/>
</dbReference>
<dbReference type="AlphaFoldDB" id="A0A1H4HQT5"/>
<reference evidence="11" key="1">
    <citation type="submission" date="2016-10" db="EMBL/GenBank/DDBJ databases">
        <authorList>
            <person name="Varghese N."/>
            <person name="Submissions S."/>
        </authorList>
    </citation>
    <scope>NUCLEOTIDE SEQUENCE [LARGE SCALE GENOMIC DNA]</scope>
    <source>
        <strain evidence="11">LMG 24000</strain>
    </source>
</reference>
<evidence type="ECO:0000256" key="1">
    <source>
        <dbReference type="ARBA" id="ARBA00001794"/>
    </source>
</evidence>
<evidence type="ECO:0000313" key="11">
    <source>
        <dbReference type="Proteomes" id="UP000198638"/>
    </source>
</evidence>
<dbReference type="PIRSF" id="PIRSF016049">
    <property type="entry name" value="Man_dehyd"/>
    <property type="match status" value="1"/>
</dbReference>
<dbReference type="PANTHER" id="PTHR30387">
    <property type="entry name" value="MANNONATE DEHYDRATASE"/>
    <property type="match status" value="1"/>
</dbReference>
<dbReference type="SUPFAM" id="SSF51658">
    <property type="entry name" value="Xylose isomerase-like"/>
    <property type="match status" value="1"/>
</dbReference>
<keyword evidence="8 9" id="KW-0456">Lyase</keyword>
<comment type="similarity">
    <text evidence="4 9">Belongs to the mannonate dehydratase family.</text>
</comment>
<comment type="cofactor">
    <cofactor evidence="9">
        <name>Fe(2+)</name>
        <dbReference type="ChEBI" id="CHEBI:29033"/>
    </cofactor>
    <cofactor evidence="9">
        <name>Mn(2+)</name>
        <dbReference type="ChEBI" id="CHEBI:29035"/>
    </cofactor>
</comment>
<evidence type="ECO:0000256" key="4">
    <source>
        <dbReference type="ARBA" id="ARBA00007389"/>
    </source>
</evidence>
<evidence type="ECO:0000256" key="7">
    <source>
        <dbReference type="ARBA" id="ARBA00023211"/>
    </source>
</evidence>
<dbReference type="GO" id="GO:0008198">
    <property type="term" value="F:ferrous iron binding"/>
    <property type="evidence" value="ECO:0007669"/>
    <property type="project" value="TreeGrafter"/>
</dbReference>
<dbReference type="Proteomes" id="UP000198638">
    <property type="component" value="Unassembled WGS sequence"/>
</dbReference>
<comment type="catalytic activity">
    <reaction evidence="1 9">
        <text>D-mannonate = 2-dehydro-3-deoxy-D-gluconate + H2O</text>
        <dbReference type="Rhea" id="RHEA:20097"/>
        <dbReference type="ChEBI" id="CHEBI:15377"/>
        <dbReference type="ChEBI" id="CHEBI:17767"/>
        <dbReference type="ChEBI" id="CHEBI:57990"/>
        <dbReference type="EC" id="4.2.1.8"/>
    </reaction>
</comment>
<dbReference type="NCBIfam" id="TIGR00695">
    <property type="entry name" value="uxuA"/>
    <property type="match status" value="1"/>
</dbReference>
<evidence type="ECO:0000256" key="5">
    <source>
        <dbReference type="ARBA" id="ARBA00012927"/>
    </source>
</evidence>
<dbReference type="GO" id="GO:0042840">
    <property type="term" value="P:D-glucuronate catabolic process"/>
    <property type="evidence" value="ECO:0007669"/>
    <property type="project" value="TreeGrafter"/>
</dbReference>
<evidence type="ECO:0000256" key="3">
    <source>
        <dbReference type="ARBA" id="ARBA00004892"/>
    </source>
</evidence>
<evidence type="ECO:0000256" key="9">
    <source>
        <dbReference type="HAMAP-Rule" id="MF_00106"/>
    </source>
</evidence>